<dbReference type="PANTHER" id="PTHR10272:SF7">
    <property type="entry name" value="PHOSPHOLIPASE-RELATED"/>
    <property type="match status" value="1"/>
</dbReference>
<feature type="compositionally biased region" description="Polar residues" evidence="6">
    <location>
        <begin position="429"/>
        <end position="445"/>
    </location>
</feature>
<comment type="caution">
    <text evidence="7">The sequence shown here is derived from an EMBL/GenBank/DDBJ whole genome shotgun (WGS) entry which is preliminary data.</text>
</comment>
<dbReference type="SUPFAM" id="SSF53474">
    <property type="entry name" value="alpha/beta-Hydrolases"/>
    <property type="match status" value="1"/>
</dbReference>
<dbReference type="Pfam" id="PF03403">
    <property type="entry name" value="PAF-AH_p_II"/>
    <property type="match status" value="1"/>
</dbReference>
<gene>
    <name evidence="7" type="ORF">FH972_022160</name>
</gene>
<dbReference type="InterPro" id="IPR029058">
    <property type="entry name" value="AB_hydrolase_fold"/>
</dbReference>
<evidence type="ECO:0000313" key="8">
    <source>
        <dbReference type="Proteomes" id="UP000327013"/>
    </source>
</evidence>
<dbReference type="InterPro" id="IPR016715">
    <property type="entry name" value="PAF_acetylhydro_eukaryote"/>
</dbReference>
<proteinExistence type="predicted"/>
<sequence length="582" mass="63301">MPSLFSRLASSFPAHTGPYAVGSIDVEIPIADLPQPFETPCPDSGITTLAFRLYYPCVEPTVGAKSNPAYWIPHPQDGHVQHFAKFLGAGEALSRAFQYFPHLLTHIRLSAHNNAKPLPPPAATTDSSSRWPLMIFSHGLAGQRTSYSHICSCMASHGMVVVAPEHRDGSAPVSYIAQDAPEHTPKIQPYTRFSHTPSDEVWRARDRQLRVRLWELGLLVEGLAKIDSGAAPPNLRAAAKHTPNDALSWFRDVYDVRTPGKVTFAGHSFGACTTLQLTKSVYWAVHQQPDDGAVLDSAAPAQTILFTPNQSATISSLVTPTTPTILLDMWTLPLRSPFTQYLANLPMPHFVPENPNGGGAILAVLSSAFANWKDNTDTLKRVLSDPYEVAPMVESAAPMANGILKNPYLSALIQNDAISMGSAHDSGYESETASQAAPSELSRSTSIEKPREKAHIFYPLRSAHLSQSDYGVLFPTLTKYLAKGQDPERTIRLNVRAICEILRRSDIALEPSKDMPIVDDRILSTQVDSVRGWVCVDVSDVGEEVVEEVAAMDAASLSDDKAASQQTVGEKVQSMAEYGGKA</sequence>
<accession>A0A5N6KRF0</accession>
<keyword evidence="4 5" id="KW-0443">Lipid metabolism</keyword>
<keyword evidence="2 5" id="KW-0378">Hydrolase</keyword>
<evidence type="ECO:0000256" key="6">
    <source>
        <dbReference type="SAM" id="MobiDB-lite"/>
    </source>
</evidence>
<dbReference type="EC" id="3.1.1.47" evidence="1 5"/>
<dbReference type="AlphaFoldDB" id="A0A5N6KRF0"/>
<evidence type="ECO:0000256" key="1">
    <source>
        <dbReference type="ARBA" id="ARBA00013201"/>
    </source>
</evidence>
<protein>
    <recommendedName>
        <fullName evidence="1 5">1-alkyl-2-acetylglycerophosphocholine esterase</fullName>
        <ecNumber evidence="1 5">3.1.1.47</ecNumber>
    </recommendedName>
</protein>
<evidence type="ECO:0000256" key="5">
    <source>
        <dbReference type="PIRNR" id="PIRNR018169"/>
    </source>
</evidence>
<organism evidence="7 8">
    <name type="scientific">Carpinus fangiana</name>
    <dbReference type="NCBI Taxonomy" id="176857"/>
    <lineage>
        <taxon>Eukaryota</taxon>
        <taxon>Viridiplantae</taxon>
        <taxon>Streptophyta</taxon>
        <taxon>Embryophyta</taxon>
        <taxon>Tracheophyta</taxon>
        <taxon>Spermatophyta</taxon>
        <taxon>Magnoliopsida</taxon>
        <taxon>eudicotyledons</taxon>
        <taxon>Gunneridae</taxon>
        <taxon>Pentapetalae</taxon>
        <taxon>rosids</taxon>
        <taxon>fabids</taxon>
        <taxon>Fagales</taxon>
        <taxon>Betulaceae</taxon>
        <taxon>Carpinus</taxon>
    </lineage>
</organism>
<dbReference type="OrthoDB" id="1906951at2759"/>
<evidence type="ECO:0000256" key="4">
    <source>
        <dbReference type="ARBA" id="ARBA00023098"/>
    </source>
</evidence>
<keyword evidence="3 5" id="KW-0442">Lipid degradation</keyword>
<dbReference type="Gene3D" id="3.40.50.1820">
    <property type="entry name" value="alpha/beta hydrolase"/>
    <property type="match status" value="1"/>
</dbReference>
<comment type="catalytic activity">
    <reaction evidence="5">
        <text>a 1-O-alkyl-2-acetyl-sn-glycero-3-phosphocholine + H2O = a 1-O-alkyl-sn-glycero-3-phosphocholine + acetate + H(+)</text>
        <dbReference type="Rhea" id="RHEA:17777"/>
        <dbReference type="ChEBI" id="CHEBI:15377"/>
        <dbReference type="ChEBI" id="CHEBI:15378"/>
        <dbReference type="ChEBI" id="CHEBI:30089"/>
        <dbReference type="ChEBI" id="CHEBI:30909"/>
        <dbReference type="ChEBI" id="CHEBI:36707"/>
        <dbReference type="EC" id="3.1.1.47"/>
    </reaction>
</comment>
<evidence type="ECO:0000313" key="7">
    <source>
        <dbReference type="EMBL" id="KAB8339226.1"/>
    </source>
</evidence>
<dbReference type="PIRSF" id="PIRSF018169">
    <property type="entry name" value="PAF_acetylhydrolase"/>
    <property type="match status" value="1"/>
</dbReference>
<dbReference type="Proteomes" id="UP000327013">
    <property type="component" value="Unassembled WGS sequence"/>
</dbReference>
<keyword evidence="8" id="KW-1185">Reference proteome</keyword>
<name>A0A5N6KRF0_9ROSI</name>
<evidence type="ECO:0000256" key="2">
    <source>
        <dbReference type="ARBA" id="ARBA00022801"/>
    </source>
</evidence>
<dbReference type="EMBL" id="VIBQ01000010">
    <property type="protein sequence ID" value="KAB8339226.1"/>
    <property type="molecule type" value="Genomic_DNA"/>
</dbReference>
<reference evidence="7 8" key="1">
    <citation type="submission" date="2019-06" db="EMBL/GenBank/DDBJ databases">
        <title>A chromosomal-level reference genome of Carpinus fangiana (Coryloideae, Betulaceae).</title>
        <authorList>
            <person name="Yang X."/>
            <person name="Wang Z."/>
            <person name="Zhang L."/>
            <person name="Hao G."/>
            <person name="Liu J."/>
            <person name="Yang Y."/>
        </authorList>
    </citation>
    <scope>NUCLEOTIDE SEQUENCE [LARGE SCALE GENOMIC DNA]</scope>
    <source>
        <strain evidence="7">Cfa_2016G</strain>
        <tissue evidence="7">Leaf</tissue>
    </source>
</reference>
<feature type="region of interest" description="Disordered" evidence="6">
    <location>
        <begin position="423"/>
        <end position="447"/>
    </location>
</feature>
<evidence type="ECO:0000256" key="3">
    <source>
        <dbReference type="ARBA" id="ARBA00022963"/>
    </source>
</evidence>
<dbReference type="GO" id="GO:0016042">
    <property type="term" value="P:lipid catabolic process"/>
    <property type="evidence" value="ECO:0007669"/>
    <property type="project" value="UniProtKB-KW"/>
</dbReference>
<dbReference type="GO" id="GO:0003847">
    <property type="term" value="F:1-alkyl-2-acetylglycerophosphocholine esterase activity"/>
    <property type="evidence" value="ECO:0007669"/>
    <property type="project" value="UniProtKB-UniRule"/>
</dbReference>
<dbReference type="PANTHER" id="PTHR10272">
    <property type="entry name" value="PLATELET-ACTIVATING FACTOR ACETYLHYDROLASE"/>
    <property type="match status" value="1"/>
</dbReference>